<organism evidence="1 2">
    <name type="scientific">Actinomadura rudentiformis</name>
    <dbReference type="NCBI Taxonomy" id="359158"/>
    <lineage>
        <taxon>Bacteria</taxon>
        <taxon>Bacillati</taxon>
        <taxon>Actinomycetota</taxon>
        <taxon>Actinomycetes</taxon>
        <taxon>Streptosporangiales</taxon>
        <taxon>Thermomonosporaceae</taxon>
        <taxon>Actinomadura</taxon>
    </lineage>
</organism>
<comment type="caution">
    <text evidence="1">The sequence shown here is derived from an EMBL/GenBank/DDBJ whole genome shotgun (WGS) entry which is preliminary data.</text>
</comment>
<dbReference type="RefSeq" id="WP_151561241.1">
    <property type="nucleotide sequence ID" value="NZ_WBMT01000007.1"/>
</dbReference>
<dbReference type="InterPro" id="IPR016024">
    <property type="entry name" value="ARM-type_fold"/>
</dbReference>
<dbReference type="Proteomes" id="UP000468735">
    <property type="component" value="Unassembled WGS sequence"/>
</dbReference>
<dbReference type="SUPFAM" id="SSF48371">
    <property type="entry name" value="ARM repeat"/>
    <property type="match status" value="1"/>
</dbReference>
<evidence type="ECO:0000313" key="2">
    <source>
        <dbReference type="Proteomes" id="UP000468735"/>
    </source>
</evidence>
<evidence type="ECO:0000313" key="1">
    <source>
        <dbReference type="EMBL" id="KAB2348513.1"/>
    </source>
</evidence>
<dbReference type="InterPro" id="IPR011989">
    <property type="entry name" value="ARM-like"/>
</dbReference>
<keyword evidence="2" id="KW-1185">Reference proteome</keyword>
<dbReference type="OrthoDB" id="4236362at2"/>
<name>A0A6H9YSS2_9ACTN</name>
<dbReference type="EMBL" id="WBMT01000007">
    <property type="protein sequence ID" value="KAB2348513.1"/>
    <property type="molecule type" value="Genomic_DNA"/>
</dbReference>
<dbReference type="Gene3D" id="1.25.10.10">
    <property type="entry name" value="Leucine-rich Repeat Variant"/>
    <property type="match status" value="2"/>
</dbReference>
<sequence>MVAGFHSFFWKNCDLDKELNQAAAGIALDHFQYSGALTRFGGESVVERYGAEVRSVARALLRQPPMPNGANHASTLNALMNIAEPEDAGLIADALVASTNVNVRDAACTAAGTALARSDVPSPRLLATLATLAFDEALNMEDRTKALSSVADADCPEAIRLLIQATESPALEMQVTAAVGLSVNGRLSAHRELLERLVATWPEDAGYQATMLREELAGFHSTHWHGQELDDPELRLAHRELMFPSSLDAYRRAFRALLDSDHPMAVGVALDHLESYEGLRKVLDDVEEYLPEALARARDLLRRSTSVSAHLSALNLIGADGEAQDADLIAGLLAETPSEDVRHKALWVADGILRRHPNTRLINIVSRLASDQRHSGTALRVLSGALGPEANAAIVQALHNDDFTVQLNAAWQLSHPDHIDDHRTLLAEVIDSWPPDMTGRSGFLAKQIRKRLQEPRPVN</sequence>
<dbReference type="AlphaFoldDB" id="A0A6H9YSS2"/>
<reference evidence="1 2" key="1">
    <citation type="submission" date="2019-09" db="EMBL/GenBank/DDBJ databases">
        <title>Actinomadura physcomitrii sp. nov., a novel actinomycete isolated from moss [Physcomitrium sphaericum (Ludw) Fuernr].</title>
        <authorList>
            <person name="Zhuang X."/>
            <person name="Liu C."/>
        </authorList>
    </citation>
    <scope>NUCLEOTIDE SEQUENCE [LARGE SCALE GENOMIC DNA]</scope>
    <source>
        <strain evidence="1 2">HMC1</strain>
    </source>
</reference>
<accession>A0A6H9YSS2</accession>
<evidence type="ECO:0008006" key="3">
    <source>
        <dbReference type="Google" id="ProtNLM"/>
    </source>
</evidence>
<gene>
    <name evidence="1" type="ORF">F8566_17180</name>
</gene>
<proteinExistence type="predicted"/>
<protein>
    <recommendedName>
        <fullName evidence="3">HEAT repeat domain-containing protein</fullName>
    </recommendedName>
</protein>